<proteinExistence type="predicted"/>
<accession>A0ACD1GN64</accession>
<protein>
    <submittedName>
        <fullName evidence="1">Uncharacterized protein</fullName>
    </submittedName>
</protein>
<organism evidence="1 2">
    <name type="scientific">Aspergillus brunneoviolaceus CBS 621.78</name>
    <dbReference type="NCBI Taxonomy" id="1450534"/>
    <lineage>
        <taxon>Eukaryota</taxon>
        <taxon>Fungi</taxon>
        <taxon>Dikarya</taxon>
        <taxon>Ascomycota</taxon>
        <taxon>Pezizomycotina</taxon>
        <taxon>Eurotiomycetes</taxon>
        <taxon>Eurotiomycetidae</taxon>
        <taxon>Eurotiales</taxon>
        <taxon>Aspergillaceae</taxon>
        <taxon>Aspergillus</taxon>
        <taxon>Aspergillus subgen. Circumdati</taxon>
    </lineage>
</organism>
<sequence length="109" mass="11537">MAALVVQAHSSWISRLEGVRCIDPDLDLVGLCCIWARQRHHDFRPKLIIMSCACPGFSATAAVATAAAAAAVAAPHRNVVTGGRTIGLQLSLFLPRLSASCGRFPDPLT</sequence>
<evidence type="ECO:0000313" key="1">
    <source>
        <dbReference type="EMBL" id="RAH50724.1"/>
    </source>
</evidence>
<gene>
    <name evidence="1" type="ORF">BO95DRAFT_160341</name>
</gene>
<reference evidence="1" key="1">
    <citation type="submission" date="2018-02" db="EMBL/GenBank/DDBJ databases">
        <title>The genomes of Aspergillus section Nigri reveals drivers in fungal speciation.</title>
        <authorList>
            <consortium name="DOE Joint Genome Institute"/>
            <person name="Vesth T.C."/>
            <person name="Nybo J."/>
            <person name="Theobald S."/>
            <person name="Brandl J."/>
            <person name="Frisvad J.C."/>
            <person name="Nielsen K.F."/>
            <person name="Lyhne E.K."/>
            <person name="Kogle M.E."/>
            <person name="Kuo A."/>
            <person name="Riley R."/>
            <person name="Clum A."/>
            <person name="Nolan M."/>
            <person name="Lipzen A."/>
            <person name="Salamov A."/>
            <person name="Henrissat B."/>
            <person name="Wiebenga A."/>
            <person name="De vries R.P."/>
            <person name="Grigoriev I.V."/>
            <person name="Mortensen U.H."/>
            <person name="Andersen M.R."/>
            <person name="Baker S.E."/>
        </authorList>
    </citation>
    <scope>NUCLEOTIDE SEQUENCE</scope>
    <source>
        <strain evidence="1">CBS 621.78</strain>
    </source>
</reference>
<keyword evidence="2" id="KW-1185">Reference proteome</keyword>
<dbReference type="Proteomes" id="UP000249057">
    <property type="component" value="Unassembled WGS sequence"/>
</dbReference>
<dbReference type="EMBL" id="KZ825313">
    <property type="protein sequence ID" value="RAH50724.1"/>
    <property type="molecule type" value="Genomic_DNA"/>
</dbReference>
<name>A0ACD1GN64_9EURO</name>
<evidence type="ECO:0000313" key="2">
    <source>
        <dbReference type="Proteomes" id="UP000249057"/>
    </source>
</evidence>